<evidence type="ECO:0000256" key="9">
    <source>
        <dbReference type="ARBA" id="ARBA00023136"/>
    </source>
</evidence>
<organism evidence="15 16">
    <name type="scientific">Panicum miliaceum</name>
    <name type="common">Proso millet</name>
    <name type="synonym">Broomcorn millet</name>
    <dbReference type="NCBI Taxonomy" id="4540"/>
    <lineage>
        <taxon>Eukaryota</taxon>
        <taxon>Viridiplantae</taxon>
        <taxon>Streptophyta</taxon>
        <taxon>Embryophyta</taxon>
        <taxon>Tracheophyta</taxon>
        <taxon>Spermatophyta</taxon>
        <taxon>Magnoliopsida</taxon>
        <taxon>Liliopsida</taxon>
        <taxon>Poales</taxon>
        <taxon>Poaceae</taxon>
        <taxon>PACMAD clade</taxon>
        <taxon>Panicoideae</taxon>
        <taxon>Panicodae</taxon>
        <taxon>Paniceae</taxon>
        <taxon>Panicinae</taxon>
        <taxon>Panicum</taxon>
        <taxon>Panicum sect. Panicum</taxon>
    </lineage>
</organism>
<evidence type="ECO:0000256" key="2">
    <source>
        <dbReference type="ARBA" id="ARBA00022448"/>
    </source>
</evidence>
<keyword evidence="4" id="KW-0479">Metal-binding</keyword>
<feature type="domain" description="Phytocyanin" evidence="14">
    <location>
        <begin position="24"/>
        <end position="125"/>
    </location>
</feature>
<dbReference type="CDD" id="cd04216">
    <property type="entry name" value="Phytocyanin"/>
    <property type="match status" value="1"/>
</dbReference>
<keyword evidence="6" id="KW-0249">Electron transport</keyword>
<keyword evidence="8" id="KW-0186">Copper</keyword>
<keyword evidence="2" id="KW-0813">Transport</keyword>
<feature type="signal peptide" evidence="13">
    <location>
        <begin position="1"/>
        <end position="23"/>
    </location>
</feature>
<sequence length="170" mass="17746">MAAHRQVLLFLAVVFAVASLASAMEWKVGDDGGWRAQFNKTGWADGKTFRVGDTLLFKYPKDNHTVIQVGKEDFAACNVQTNNKLGAWFSGNDVVPLDKPGKMWFFCSVDGHCNNGMKLVINVVGDGAAPAPAPAPVQPAPAPSSAPVMGYTAGAAVAVAGAVVAVVLAF</sequence>
<comment type="caution">
    <text evidence="15">The sequence shown here is derived from an EMBL/GenBank/DDBJ whole genome shotgun (WGS) entry which is preliminary data.</text>
</comment>
<dbReference type="Gene3D" id="2.60.40.420">
    <property type="entry name" value="Cupredoxins - blue copper proteins"/>
    <property type="match status" value="1"/>
</dbReference>
<dbReference type="AlphaFoldDB" id="A0A3L6QR53"/>
<dbReference type="PROSITE" id="PS51485">
    <property type="entry name" value="PHYTOCYANIN"/>
    <property type="match status" value="1"/>
</dbReference>
<dbReference type="OrthoDB" id="656050at2759"/>
<dbReference type="InterPro" id="IPR008972">
    <property type="entry name" value="Cupredoxin"/>
</dbReference>
<keyword evidence="10" id="KW-1015">Disulfide bond</keyword>
<dbReference type="STRING" id="4540.A0A3L6QR53"/>
<evidence type="ECO:0000256" key="12">
    <source>
        <dbReference type="SAM" id="Phobius"/>
    </source>
</evidence>
<proteinExistence type="predicted"/>
<evidence type="ECO:0000256" key="4">
    <source>
        <dbReference type="ARBA" id="ARBA00022723"/>
    </source>
</evidence>
<evidence type="ECO:0000256" key="1">
    <source>
        <dbReference type="ARBA" id="ARBA00004479"/>
    </source>
</evidence>
<dbReference type="SUPFAM" id="SSF49503">
    <property type="entry name" value="Cupredoxins"/>
    <property type="match status" value="1"/>
</dbReference>
<evidence type="ECO:0000256" key="13">
    <source>
        <dbReference type="SAM" id="SignalP"/>
    </source>
</evidence>
<keyword evidence="3 12" id="KW-0812">Transmembrane</keyword>
<evidence type="ECO:0000313" key="16">
    <source>
        <dbReference type="Proteomes" id="UP000275267"/>
    </source>
</evidence>
<dbReference type="GO" id="GO:0009055">
    <property type="term" value="F:electron transfer activity"/>
    <property type="evidence" value="ECO:0007669"/>
    <property type="project" value="InterPro"/>
</dbReference>
<gene>
    <name evidence="15" type="ORF">C2845_PM04G03350</name>
</gene>
<evidence type="ECO:0000256" key="10">
    <source>
        <dbReference type="ARBA" id="ARBA00023157"/>
    </source>
</evidence>
<feature type="chain" id="PRO_5018033970" description="Phytocyanin domain-containing protein" evidence="13">
    <location>
        <begin position="24"/>
        <end position="170"/>
    </location>
</feature>
<dbReference type="InterPro" id="IPR003245">
    <property type="entry name" value="Phytocyanin_dom"/>
</dbReference>
<dbReference type="GO" id="GO:0009610">
    <property type="term" value="P:response to symbiotic fungus"/>
    <property type="evidence" value="ECO:0007669"/>
    <property type="project" value="UniProtKB-ARBA"/>
</dbReference>
<keyword evidence="5 13" id="KW-0732">Signal</keyword>
<dbReference type="EMBL" id="PQIB02000011">
    <property type="protein sequence ID" value="RLM86153.1"/>
    <property type="molecule type" value="Genomic_DNA"/>
</dbReference>
<evidence type="ECO:0000256" key="7">
    <source>
        <dbReference type="ARBA" id="ARBA00022989"/>
    </source>
</evidence>
<dbReference type="InterPro" id="IPR039391">
    <property type="entry name" value="Phytocyanin-like"/>
</dbReference>
<dbReference type="GO" id="GO:0046872">
    <property type="term" value="F:metal ion binding"/>
    <property type="evidence" value="ECO:0007669"/>
    <property type="project" value="UniProtKB-KW"/>
</dbReference>
<evidence type="ECO:0000256" key="8">
    <source>
        <dbReference type="ARBA" id="ARBA00023008"/>
    </source>
</evidence>
<keyword evidence="7 12" id="KW-1133">Transmembrane helix</keyword>
<evidence type="ECO:0000256" key="11">
    <source>
        <dbReference type="ARBA" id="ARBA00023180"/>
    </source>
</evidence>
<name>A0A3L6QR53_PANMI</name>
<keyword evidence="16" id="KW-1185">Reference proteome</keyword>
<feature type="transmembrane region" description="Helical" evidence="12">
    <location>
        <begin position="148"/>
        <end position="169"/>
    </location>
</feature>
<evidence type="ECO:0000313" key="15">
    <source>
        <dbReference type="EMBL" id="RLM86153.1"/>
    </source>
</evidence>
<comment type="subcellular location">
    <subcellularLocation>
        <location evidence="1">Membrane</location>
        <topology evidence="1">Single-pass type I membrane protein</topology>
    </subcellularLocation>
</comment>
<dbReference type="GO" id="GO:0005886">
    <property type="term" value="C:plasma membrane"/>
    <property type="evidence" value="ECO:0007669"/>
    <property type="project" value="TreeGrafter"/>
</dbReference>
<accession>A0A3L6QR53</accession>
<evidence type="ECO:0000256" key="5">
    <source>
        <dbReference type="ARBA" id="ARBA00022729"/>
    </source>
</evidence>
<dbReference type="FunFam" id="2.60.40.420:FF:000067">
    <property type="entry name" value="Cupredoxin superfamily protein"/>
    <property type="match status" value="1"/>
</dbReference>
<keyword evidence="9 12" id="KW-0472">Membrane</keyword>
<dbReference type="Proteomes" id="UP000275267">
    <property type="component" value="Unassembled WGS sequence"/>
</dbReference>
<keyword evidence="11" id="KW-0325">Glycoprotein</keyword>
<dbReference type="PANTHER" id="PTHR33021">
    <property type="entry name" value="BLUE COPPER PROTEIN"/>
    <property type="match status" value="1"/>
</dbReference>
<evidence type="ECO:0000259" key="14">
    <source>
        <dbReference type="PROSITE" id="PS51485"/>
    </source>
</evidence>
<evidence type="ECO:0000256" key="3">
    <source>
        <dbReference type="ARBA" id="ARBA00022692"/>
    </source>
</evidence>
<evidence type="ECO:0000256" key="6">
    <source>
        <dbReference type="ARBA" id="ARBA00022982"/>
    </source>
</evidence>
<dbReference type="Pfam" id="PF02298">
    <property type="entry name" value="Cu_bind_like"/>
    <property type="match status" value="1"/>
</dbReference>
<reference evidence="16" key="1">
    <citation type="journal article" date="2019" name="Nat. Commun.">
        <title>The genome of broomcorn millet.</title>
        <authorList>
            <person name="Zou C."/>
            <person name="Miki D."/>
            <person name="Li D."/>
            <person name="Tang Q."/>
            <person name="Xiao L."/>
            <person name="Rajput S."/>
            <person name="Deng P."/>
            <person name="Jia W."/>
            <person name="Huang R."/>
            <person name="Zhang M."/>
            <person name="Sun Y."/>
            <person name="Hu J."/>
            <person name="Fu X."/>
            <person name="Schnable P.S."/>
            <person name="Li F."/>
            <person name="Zhang H."/>
            <person name="Feng B."/>
            <person name="Zhu X."/>
            <person name="Liu R."/>
            <person name="Schnable J.C."/>
            <person name="Zhu J.-K."/>
            <person name="Zhang H."/>
        </authorList>
    </citation>
    <scope>NUCLEOTIDE SEQUENCE [LARGE SCALE GENOMIC DNA]</scope>
</reference>
<dbReference type="PANTHER" id="PTHR33021:SF557">
    <property type="entry name" value="OS07G0165900 PROTEIN"/>
    <property type="match status" value="1"/>
</dbReference>
<protein>
    <recommendedName>
        <fullName evidence="14">Phytocyanin domain-containing protein</fullName>
    </recommendedName>
</protein>